<dbReference type="RefSeq" id="WP_285341708.1">
    <property type="nucleotide sequence ID" value="NZ_JASITI010000010.1"/>
</dbReference>
<comment type="caution">
    <text evidence="1">The sequence shown here is derived from an EMBL/GenBank/DDBJ whole genome shotgun (WGS) entry which is preliminary data.</text>
</comment>
<reference evidence="1 2" key="1">
    <citation type="submission" date="2023-05" db="EMBL/GenBank/DDBJ databases">
        <title>Sequencing and Assembly of Streptomyces sp. NP73.</title>
        <authorList>
            <person name="Konwar A.N."/>
            <person name="Saikia K."/>
            <person name="Thakur D."/>
        </authorList>
    </citation>
    <scope>NUCLEOTIDE SEQUENCE [LARGE SCALE GENOMIC DNA]</scope>
    <source>
        <strain evidence="1 2">NP73</strain>
    </source>
</reference>
<dbReference type="EMBL" id="JASITI010000010">
    <property type="protein sequence ID" value="MDK9496161.1"/>
    <property type="molecule type" value="Genomic_DNA"/>
</dbReference>
<evidence type="ECO:0000313" key="1">
    <source>
        <dbReference type="EMBL" id="MDK9496161.1"/>
    </source>
</evidence>
<organism evidence="1 2">
    <name type="scientific">Streptomyces katrae</name>
    <dbReference type="NCBI Taxonomy" id="68223"/>
    <lineage>
        <taxon>Bacteria</taxon>
        <taxon>Bacillati</taxon>
        <taxon>Actinomycetota</taxon>
        <taxon>Actinomycetes</taxon>
        <taxon>Kitasatosporales</taxon>
        <taxon>Streptomycetaceae</taxon>
        <taxon>Streptomyces</taxon>
    </lineage>
</organism>
<dbReference type="Proteomes" id="UP001223390">
    <property type="component" value="Unassembled WGS sequence"/>
</dbReference>
<accession>A0ABT7GSB6</accession>
<gene>
    <name evidence="1" type="ORF">QEZ40_000503</name>
</gene>
<protein>
    <submittedName>
        <fullName evidence="1">Uncharacterized protein</fullName>
    </submittedName>
</protein>
<proteinExistence type="predicted"/>
<evidence type="ECO:0000313" key="2">
    <source>
        <dbReference type="Proteomes" id="UP001223390"/>
    </source>
</evidence>
<name>A0ABT7GSB6_9ACTN</name>
<keyword evidence="2" id="KW-1185">Reference proteome</keyword>
<sequence>MKNDETWTSDEFGTSHEGRVGVLLADGTVPKPVYFDSASGTAGREVSHWSVYDGSTHPTRPKADALRPECSCGWTGAAYPVEWDPAAEQPFHESGRAAAEQCEEDWDRHVGTVRDSTIALPAELEALLRSVGDAIERLSWDSPAAAIKAARSLELIAQRTAYGAAHDARNQEPAEVAAALGLTPDHAQALLARFGGWDFYG</sequence>